<dbReference type="PANTHER" id="PTHR10098:SF108">
    <property type="entry name" value="TETRATRICOPEPTIDE REPEAT PROTEIN 28"/>
    <property type="match status" value="1"/>
</dbReference>
<evidence type="ECO:0000313" key="5">
    <source>
        <dbReference type="Proteomes" id="UP000604046"/>
    </source>
</evidence>
<dbReference type="SUPFAM" id="SSF48452">
    <property type="entry name" value="TPR-like"/>
    <property type="match status" value="3"/>
</dbReference>
<protein>
    <submittedName>
        <fullName evidence="4">PAC1 protein</fullName>
    </submittedName>
</protein>
<dbReference type="PANTHER" id="PTHR10098">
    <property type="entry name" value="RAPSYN-RELATED"/>
    <property type="match status" value="1"/>
</dbReference>
<dbReference type="InterPro" id="IPR009081">
    <property type="entry name" value="PP-bd_ACP"/>
</dbReference>
<evidence type="ECO:0000256" key="1">
    <source>
        <dbReference type="ARBA" id="ARBA00022450"/>
    </source>
</evidence>
<proteinExistence type="predicted"/>
<accession>A0A812QG17</accession>
<organism evidence="4 5">
    <name type="scientific">Symbiodinium natans</name>
    <dbReference type="NCBI Taxonomy" id="878477"/>
    <lineage>
        <taxon>Eukaryota</taxon>
        <taxon>Sar</taxon>
        <taxon>Alveolata</taxon>
        <taxon>Dinophyceae</taxon>
        <taxon>Suessiales</taxon>
        <taxon>Symbiodiniaceae</taxon>
        <taxon>Symbiodinium</taxon>
    </lineage>
</organism>
<dbReference type="AlphaFoldDB" id="A0A812QG17"/>
<dbReference type="GO" id="GO:0031177">
    <property type="term" value="F:phosphopantetheine binding"/>
    <property type="evidence" value="ECO:0007669"/>
    <property type="project" value="InterPro"/>
</dbReference>
<feature type="domain" description="Carrier" evidence="3">
    <location>
        <begin position="719"/>
        <end position="796"/>
    </location>
</feature>
<dbReference type="EMBL" id="CAJNDS010002201">
    <property type="protein sequence ID" value="CAE7369675.1"/>
    <property type="molecule type" value="Genomic_DNA"/>
</dbReference>
<sequence length="801" mass="89105">MAPSGEAADSPDHEAQAILEHAEKLLTLGKLEESTEQALIAREYFLEIGNLASEAEAFRIEILAKQDEGEYGARTGESVLKASEIDLLCEIELSRAKAAGDQKAEAVLLYTLVEVNVTRSTHKMRTESKKWCDESIRLFEQLGQTFWQARAVLMMVNVQHKFQDSDNMHKYAKEAYELFGRVGDRKRQGMALHASALSYLGEQNTPAAIDCGLQALAIYRDIGDRRLEIAELKTVAVWRMGLEGNQGKIAAREALEALDLSRKYPEPNQETVTLHVALQALLQIGERKEALRAAQISLKRFQQDPRLKMEVATLQVLVDELQGKTTPNELELMQGIKSRKQRMHILIDLARSHCNSGQLDEAEAAVAEGLELAREFGKTHREAQGLRILAQLQLARGNHYQAMSSVKKSKKLSAKDEDKEGEASAWLLLAECHAAARSYDEAQVCCREAHALCDEHDLYKKEIEVWHHVVELHMSTNHYEAALQAAAKRVEVVQRKKGSVKEQVEALDVLCSLFVLQKNVQEGEKAATEMLRLAKLNESLVDLELAALAQLVQVNIVRLSEAPGQGSFAGKALQYAEQGWSLASRDAASIEYKSSAKYWQAEALICVGRHQQALMAAYEAEALFRQIRRTKDSGGILRCLLLQGRLAKALGHVDEAVQCIERALQNASETGNEAGAKMAREELQRARQTEEDYYEAEAAYDTSSLRPDAAGKVARSQGVDREMVRSKLMSHVQNVLTDEQHVDAESPLMDLGLDSLSAIDLQNLIASTFPFMTDTATVLFDFPTLRELTEHIVEQSQLAGV</sequence>
<gene>
    <name evidence="4" type="primary">PAC1</name>
    <name evidence="4" type="ORF">SNAT2548_LOCUS20152</name>
</gene>
<dbReference type="InterPro" id="IPR036736">
    <property type="entry name" value="ACP-like_sf"/>
</dbReference>
<dbReference type="Gene3D" id="1.10.1200.10">
    <property type="entry name" value="ACP-like"/>
    <property type="match status" value="1"/>
</dbReference>
<dbReference type="Pfam" id="PF00550">
    <property type="entry name" value="PP-binding"/>
    <property type="match status" value="1"/>
</dbReference>
<dbReference type="InterPro" id="IPR019734">
    <property type="entry name" value="TPR_rpt"/>
</dbReference>
<evidence type="ECO:0000259" key="3">
    <source>
        <dbReference type="PROSITE" id="PS50075"/>
    </source>
</evidence>
<dbReference type="OrthoDB" id="429813at2759"/>
<comment type="caution">
    <text evidence="4">The sequence shown here is derived from an EMBL/GenBank/DDBJ whole genome shotgun (WGS) entry which is preliminary data.</text>
</comment>
<dbReference type="SMART" id="SM00823">
    <property type="entry name" value="PKS_PP"/>
    <property type="match status" value="1"/>
</dbReference>
<dbReference type="InterPro" id="IPR011990">
    <property type="entry name" value="TPR-like_helical_dom_sf"/>
</dbReference>
<dbReference type="SUPFAM" id="SSF47336">
    <property type="entry name" value="ACP-like"/>
    <property type="match status" value="1"/>
</dbReference>
<keyword evidence="1" id="KW-0596">Phosphopantetheine</keyword>
<evidence type="ECO:0000313" key="4">
    <source>
        <dbReference type="EMBL" id="CAE7369675.1"/>
    </source>
</evidence>
<reference evidence="4" key="1">
    <citation type="submission" date="2021-02" db="EMBL/GenBank/DDBJ databases">
        <authorList>
            <person name="Dougan E. K."/>
            <person name="Rhodes N."/>
            <person name="Thang M."/>
            <person name="Chan C."/>
        </authorList>
    </citation>
    <scope>NUCLEOTIDE SEQUENCE</scope>
</reference>
<keyword evidence="2" id="KW-0597">Phosphoprotein</keyword>
<evidence type="ECO:0000256" key="2">
    <source>
        <dbReference type="ARBA" id="ARBA00022553"/>
    </source>
</evidence>
<dbReference type="Gene3D" id="1.25.40.10">
    <property type="entry name" value="Tetratricopeptide repeat domain"/>
    <property type="match status" value="3"/>
</dbReference>
<dbReference type="InterPro" id="IPR020806">
    <property type="entry name" value="PKS_PP-bd"/>
</dbReference>
<dbReference type="Proteomes" id="UP000604046">
    <property type="component" value="Unassembled WGS sequence"/>
</dbReference>
<keyword evidence="5" id="KW-1185">Reference proteome</keyword>
<dbReference type="SMART" id="SM00028">
    <property type="entry name" value="TPR"/>
    <property type="match status" value="5"/>
</dbReference>
<dbReference type="PROSITE" id="PS50075">
    <property type="entry name" value="CARRIER"/>
    <property type="match status" value="1"/>
</dbReference>
<name>A0A812QG17_9DINO</name>